<sequence>MAAPLGAPLGVVRVVLSARTDLVAGTTEQAEQCIGTNFLTISVHICKYHATFKGVVLSSPTAWMTPYLLSVGISTLQPYRLTRDHQFVCLYGVQLVDDQLTDEPHGVEDDGSMMVLLSLLGPSCRCAVKFQL</sequence>
<dbReference type="RefSeq" id="XP_028471085.1">
    <property type="nucleotide sequence ID" value="XM_028613817.1"/>
</dbReference>
<dbReference type="AlphaFoldDB" id="A0A3N2Q922"/>
<name>A0A3N2Q922_SODAK</name>
<gene>
    <name evidence="1" type="ORF">SODALDRAFT_355485</name>
</gene>
<evidence type="ECO:0000313" key="1">
    <source>
        <dbReference type="EMBL" id="ROT43279.1"/>
    </source>
</evidence>
<accession>A0A3N2Q922</accession>
<organism evidence="1 2">
    <name type="scientific">Sodiomyces alkalinus (strain CBS 110278 / VKM F-3762 / F11)</name>
    <name type="common">Alkaliphilic filamentous fungus</name>
    <dbReference type="NCBI Taxonomy" id="1314773"/>
    <lineage>
        <taxon>Eukaryota</taxon>
        <taxon>Fungi</taxon>
        <taxon>Dikarya</taxon>
        <taxon>Ascomycota</taxon>
        <taxon>Pezizomycotina</taxon>
        <taxon>Sordariomycetes</taxon>
        <taxon>Hypocreomycetidae</taxon>
        <taxon>Glomerellales</taxon>
        <taxon>Plectosphaerellaceae</taxon>
        <taxon>Sodiomyces</taxon>
    </lineage>
</organism>
<protein>
    <submittedName>
        <fullName evidence="1">Uncharacterized protein</fullName>
    </submittedName>
</protein>
<dbReference type="Proteomes" id="UP000272025">
    <property type="component" value="Unassembled WGS sequence"/>
</dbReference>
<proteinExistence type="predicted"/>
<evidence type="ECO:0000313" key="2">
    <source>
        <dbReference type="Proteomes" id="UP000272025"/>
    </source>
</evidence>
<dbReference type="GeneID" id="39582295"/>
<keyword evidence="2" id="KW-1185">Reference proteome</keyword>
<reference evidence="1 2" key="1">
    <citation type="journal article" date="2018" name="Mol. Ecol.">
        <title>The obligate alkalophilic soda-lake fungus Sodiomyces alkalinus has shifted to a protein diet.</title>
        <authorList>
            <person name="Grum-Grzhimaylo A.A."/>
            <person name="Falkoski D.L."/>
            <person name="van den Heuvel J."/>
            <person name="Valero-Jimenez C.A."/>
            <person name="Min B."/>
            <person name="Choi I.G."/>
            <person name="Lipzen A."/>
            <person name="Daum C.G."/>
            <person name="Aanen D.K."/>
            <person name="Tsang A."/>
            <person name="Henrissat B."/>
            <person name="Bilanenko E.N."/>
            <person name="de Vries R.P."/>
            <person name="van Kan J.A.L."/>
            <person name="Grigoriev I.V."/>
            <person name="Debets A.J.M."/>
        </authorList>
    </citation>
    <scope>NUCLEOTIDE SEQUENCE [LARGE SCALE GENOMIC DNA]</scope>
    <source>
        <strain evidence="1 2">F11</strain>
    </source>
</reference>
<dbReference type="EMBL" id="ML119051">
    <property type="protein sequence ID" value="ROT43279.1"/>
    <property type="molecule type" value="Genomic_DNA"/>
</dbReference>